<dbReference type="Proteomes" id="UP000053660">
    <property type="component" value="Unassembled WGS sequence"/>
</dbReference>
<dbReference type="GO" id="GO:0003990">
    <property type="term" value="F:acetylcholinesterase activity"/>
    <property type="evidence" value="ECO:0007669"/>
    <property type="project" value="TreeGrafter"/>
</dbReference>
<dbReference type="GO" id="GO:0005886">
    <property type="term" value="C:plasma membrane"/>
    <property type="evidence" value="ECO:0007669"/>
    <property type="project" value="TreeGrafter"/>
</dbReference>
<dbReference type="GO" id="GO:0005615">
    <property type="term" value="C:extracellular space"/>
    <property type="evidence" value="ECO:0007669"/>
    <property type="project" value="TreeGrafter"/>
</dbReference>
<dbReference type="GO" id="GO:0019695">
    <property type="term" value="P:choline metabolic process"/>
    <property type="evidence" value="ECO:0007669"/>
    <property type="project" value="TreeGrafter"/>
</dbReference>
<dbReference type="InterPro" id="IPR000997">
    <property type="entry name" value="Cholinesterase"/>
</dbReference>
<dbReference type="Gene3D" id="3.40.50.1820">
    <property type="entry name" value="alpha/beta hydrolase"/>
    <property type="match status" value="2"/>
</dbReference>
<dbReference type="AlphaFoldDB" id="A0A0B1TKM0"/>
<dbReference type="GO" id="GO:0006581">
    <property type="term" value="P:acetylcholine catabolic process"/>
    <property type="evidence" value="ECO:0007669"/>
    <property type="project" value="TreeGrafter"/>
</dbReference>
<evidence type="ECO:0000259" key="5">
    <source>
        <dbReference type="Pfam" id="PF00135"/>
    </source>
</evidence>
<keyword evidence="7" id="KW-1185">Reference proteome</keyword>
<keyword evidence="2" id="KW-0719">Serine esterase</keyword>
<dbReference type="EMBL" id="KN549398">
    <property type="protein sequence ID" value="KHJ97799.1"/>
    <property type="molecule type" value="Genomic_DNA"/>
</dbReference>
<feature type="domain" description="Carboxylesterase type B" evidence="5">
    <location>
        <begin position="133"/>
        <end position="280"/>
    </location>
</feature>
<dbReference type="InterPro" id="IPR050654">
    <property type="entry name" value="AChE-related_enzymes"/>
</dbReference>
<evidence type="ECO:0000256" key="4">
    <source>
        <dbReference type="ARBA" id="ARBA00023157"/>
    </source>
</evidence>
<dbReference type="OrthoDB" id="19653at2759"/>
<keyword evidence="3" id="KW-0378">Hydrolase</keyword>
<dbReference type="InterPro" id="IPR029058">
    <property type="entry name" value="AB_hydrolase_fold"/>
</dbReference>
<dbReference type="PRINTS" id="PR00878">
    <property type="entry name" value="CHOLNESTRASE"/>
</dbReference>
<sequence length="353" mass="41662">MTLTVKRRWLREHQQVFLETDADFGSKSISRREIKRAIIQSGAATAPWAIEPRDVALARTIVIYNAMKCGNMSLQNPDYDKILYCFLRADADLIRENEWAPVREFADFPWVPVVDGDFLVESAQTSLRQVRAHDWMDSMEKMLGDYHFTCNVNEMALAHTKHGGDTYYYYFTHRATAQTWPEWMGTLHGYEINFIFGEPYNKKFNYTLEEQELSSRFMRYWANFARTGDPNKNEDGTYTPDVWPKYNAQSMEYMNLTVESAYPSGRRTGHGPRRKHCAFWKAYLPNLMAAVGKLLKNLRKNLRTEAEVGDPFLLWKQQMDKWQNEYITDWQYHFEQYKKYQTYRHLDDSCGAP</sequence>
<evidence type="ECO:0000256" key="3">
    <source>
        <dbReference type="ARBA" id="ARBA00022801"/>
    </source>
</evidence>
<proteinExistence type="inferred from homology"/>
<organism evidence="6 7">
    <name type="scientific">Oesophagostomum dentatum</name>
    <name type="common">Nodular worm</name>
    <dbReference type="NCBI Taxonomy" id="61180"/>
    <lineage>
        <taxon>Eukaryota</taxon>
        <taxon>Metazoa</taxon>
        <taxon>Ecdysozoa</taxon>
        <taxon>Nematoda</taxon>
        <taxon>Chromadorea</taxon>
        <taxon>Rhabditida</taxon>
        <taxon>Rhabditina</taxon>
        <taxon>Rhabditomorpha</taxon>
        <taxon>Strongyloidea</taxon>
        <taxon>Strongylidae</taxon>
        <taxon>Oesophagostomum</taxon>
    </lineage>
</organism>
<dbReference type="InterPro" id="IPR002018">
    <property type="entry name" value="CarbesteraseB"/>
</dbReference>
<dbReference type="SUPFAM" id="SSF53474">
    <property type="entry name" value="alpha/beta-Hydrolases"/>
    <property type="match status" value="1"/>
</dbReference>
<gene>
    <name evidence="6" type="ORF">OESDEN_02224</name>
</gene>
<dbReference type="PANTHER" id="PTHR43918">
    <property type="entry name" value="ACETYLCHOLINESTERASE"/>
    <property type="match status" value="1"/>
</dbReference>
<evidence type="ECO:0000313" key="7">
    <source>
        <dbReference type="Proteomes" id="UP000053660"/>
    </source>
</evidence>
<name>A0A0B1TKM0_OESDE</name>
<evidence type="ECO:0000313" key="6">
    <source>
        <dbReference type="EMBL" id="KHJ97799.1"/>
    </source>
</evidence>
<reference evidence="6 7" key="1">
    <citation type="submission" date="2014-03" db="EMBL/GenBank/DDBJ databases">
        <title>Draft genome of the hookworm Oesophagostomum dentatum.</title>
        <authorList>
            <person name="Mitreva M."/>
        </authorList>
    </citation>
    <scope>NUCLEOTIDE SEQUENCE [LARGE SCALE GENOMIC DNA]</scope>
    <source>
        <strain evidence="6 7">OD-Hann</strain>
    </source>
</reference>
<evidence type="ECO:0000256" key="2">
    <source>
        <dbReference type="ARBA" id="ARBA00022487"/>
    </source>
</evidence>
<feature type="domain" description="Carboxylesterase type B" evidence="5">
    <location>
        <begin position="29"/>
        <end position="129"/>
    </location>
</feature>
<dbReference type="PANTHER" id="PTHR43918:SF12">
    <property type="entry name" value="ACETYLCHOLINESTERASE 1"/>
    <property type="match status" value="1"/>
</dbReference>
<protein>
    <submittedName>
        <fullName evidence="6">Carboxylesterase</fullName>
    </submittedName>
</protein>
<evidence type="ECO:0000256" key="1">
    <source>
        <dbReference type="ARBA" id="ARBA00005964"/>
    </source>
</evidence>
<accession>A0A0B1TKM0</accession>
<comment type="similarity">
    <text evidence="1">Belongs to the type-B carboxylesterase/lipase family.</text>
</comment>
<keyword evidence="4" id="KW-1015">Disulfide bond</keyword>
<dbReference type="Pfam" id="PF00135">
    <property type="entry name" value="COesterase"/>
    <property type="match status" value="2"/>
</dbReference>